<feature type="compositionally biased region" description="Basic and acidic residues" evidence="8">
    <location>
        <begin position="210"/>
        <end position="219"/>
    </location>
</feature>
<dbReference type="GO" id="GO:0005524">
    <property type="term" value="F:ATP binding"/>
    <property type="evidence" value="ECO:0007669"/>
    <property type="project" value="UniProtKB-KW"/>
</dbReference>
<dbReference type="InterPro" id="IPR039657">
    <property type="entry name" value="Dimethylallyltransferase"/>
</dbReference>
<evidence type="ECO:0000256" key="7">
    <source>
        <dbReference type="ARBA" id="ARBA00022840"/>
    </source>
</evidence>
<name>A0A069DQG6_9HEMI</name>
<dbReference type="Gene3D" id="3.40.50.300">
    <property type="entry name" value="P-loop containing nucleotide triphosphate hydrolases"/>
    <property type="match status" value="1"/>
</dbReference>
<protein>
    <submittedName>
        <fullName evidence="10">Putative trna delta2-isopentenylpyrophosphate transferase</fullName>
    </submittedName>
</protein>
<keyword evidence="5" id="KW-0863">Zinc-finger</keyword>
<evidence type="ECO:0000256" key="5">
    <source>
        <dbReference type="ARBA" id="ARBA00022771"/>
    </source>
</evidence>
<feature type="domain" description="U1-type" evidence="9">
    <location>
        <begin position="174"/>
        <end position="208"/>
    </location>
</feature>
<dbReference type="GO" id="GO:0052381">
    <property type="term" value="F:tRNA dimethylallyltransferase activity"/>
    <property type="evidence" value="ECO:0007669"/>
    <property type="project" value="TreeGrafter"/>
</dbReference>
<proteinExistence type="evidence at transcript level"/>
<comment type="similarity">
    <text evidence="1">Belongs to the IPP transferase family.</text>
</comment>
<keyword evidence="4" id="KW-0547">Nucleotide-binding</keyword>
<keyword evidence="6" id="KW-0862">Zinc</keyword>
<dbReference type="InterPro" id="IPR036236">
    <property type="entry name" value="Znf_C2H2_sf"/>
</dbReference>
<evidence type="ECO:0000313" key="10">
    <source>
        <dbReference type="EMBL" id="JAC86150.1"/>
    </source>
</evidence>
<evidence type="ECO:0000259" key="9">
    <source>
        <dbReference type="SMART" id="SM00451"/>
    </source>
</evidence>
<dbReference type="InterPro" id="IPR022755">
    <property type="entry name" value="Znf_C2H2_jaz"/>
</dbReference>
<organism evidence="10">
    <name type="scientific">Panstrongylus megistus</name>
    <dbReference type="NCBI Taxonomy" id="65343"/>
    <lineage>
        <taxon>Eukaryota</taxon>
        <taxon>Metazoa</taxon>
        <taxon>Ecdysozoa</taxon>
        <taxon>Arthropoda</taxon>
        <taxon>Hexapoda</taxon>
        <taxon>Insecta</taxon>
        <taxon>Pterygota</taxon>
        <taxon>Neoptera</taxon>
        <taxon>Paraneoptera</taxon>
        <taxon>Hemiptera</taxon>
        <taxon>Heteroptera</taxon>
        <taxon>Panheteroptera</taxon>
        <taxon>Cimicomorpha</taxon>
        <taxon>Reduviidae</taxon>
        <taxon>Triatominae</taxon>
        <taxon>Panstrongylus</taxon>
    </lineage>
</organism>
<evidence type="ECO:0000256" key="1">
    <source>
        <dbReference type="ARBA" id="ARBA00005842"/>
    </source>
</evidence>
<dbReference type="GO" id="GO:0008270">
    <property type="term" value="F:zinc ion binding"/>
    <property type="evidence" value="ECO:0007669"/>
    <property type="project" value="UniProtKB-KW"/>
</dbReference>
<feature type="non-terminal residue" evidence="10">
    <location>
        <position position="1"/>
    </location>
</feature>
<dbReference type="InterPro" id="IPR003604">
    <property type="entry name" value="Matrin/U1-like-C_Znf_C2H2"/>
</dbReference>
<evidence type="ECO:0000256" key="8">
    <source>
        <dbReference type="SAM" id="MobiDB-lite"/>
    </source>
</evidence>
<keyword evidence="3" id="KW-0479">Metal-binding</keyword>
<keyword evidence="2 10" id="KW-0808">Transferase</keyword>
<evidence type="ECO:0000256" key="6">
    <source>
        <dbReference type="ARBA" id="ARBA00022833"/>
    </source>
</evidence>
<dbReference type="InterPro" id="IPR027417">
    <property type="entry name" value="P-loop_NTPase"/>
</dbReference>
<dbReference type="Gene3D" id="3.30.160.60">
    <property type="entry name" value="Classic Zinc Finger"/>
    <property type="match status" value="1"/>
</dbReference>
<dbReference type="GO" id="GO:0003676">
    <property type="term" value="F:nucleic acid binding"/>
    <property type="evidence" value="ECO:0007669"/>
    <property type="project" value="InterPro"/>
</dbReference>
<dbReference type="SMART" id="SM00451">
    <property type="entry name" value="ZnF_U1"/>
    <property type="match status" value="1"/>
</dbReference>
<reference evidence="10" key="1">
    <citation type="journal article" date="2015" name="J. Med. Entomol.">
        <title>A Deep Insight Into the Sialotranscriptome of the Chagas Disease Vector, Panstrongylus megistus (Hemiptera: Heteroptera).</title>
        <authorList>
            <person name="Ribeiro J.M."/>
            <person name="Schwarz A."/>
            <person name="Francischetti I.M."/>
        </authorList>
    </citation>
    <scope>NUCLEOTIDE SEQUENCE</scope>
    <source>
        <tissue evidence="10">Salivary glands</tissue>
    </source>
</reference>
<evidence type="ECO:0000256" key="3">
    <source>
        <dbReference type="ARBA" id="ARBA00022723"/>
    </source>
</evidence>
<accession>A0A069DQG6</accession>
<dbReference type="PANTHER" id="PTHR11088">
    <property type="entry name" value="TRNA DIMETHYLALLYLTRANSFERASE"/>
    <property type="match status" value="1"/>
</dbReference>
<evidence type="ECO:0000256" key="4">
    <source>
        <dbReference type="ARBA" id="ARBA00022741"/>
    </source>
</evidence>
<sequence length="236" mass="27845">SVMFWIDADSEILDRRLNARVDDMMERGLVEELLDFHRNYNLTRITNKDTTKAYTQGIFQSIGFKEFHNYLILSEEERDSEKGKQLLIQGIEDLKTVTRKYARKQCRWIRNRFLKAGNREVPPVYSLDTSDLSKWDDQVLNPAIAVVTHLLDPNWKGFVPAPLTRNQISLPSSTGEHYCTECQRIFIGDLQWQVHLSSKKHNRMLKKRQRQDSPEESQSKKSQLYQESKVKREENR</sequence>
<dbReference type="GO" id="GO:0006400">
    <property type="term" value="P:tRNA modification"/>
    <property type="evidence" value="ECO:0007669"/>
    <property type="project" value="TreeGrafter"/>
</dbReference>
<keyword evidence="7" id="KW-0067">ATP-binding</keyword>
<dbReference type="GO" id="GO:0005739">
    <property type="term" value="C:mitochondrion"/>
    <property type="evidence" value="ECO:0007669"/>
    <property type="project" value="TreeGrafter"/>
</dbReference>
<dbReference type="PANTHER" id="PTHR11088:SF89">
    <property type="entry name" value="TRNA DIMETHYLALLYLTRANSFERASE"/>
    <property type="match status" value="1"/>
</dbReference>
<evidence type="ECO:0000256" key="2">
    <source>
        <dbReference type="ARBA" id="ARBA00022679"/>
    </source>
</evidence>
<dbReference type="EMBL" id="GBGD01002739">
    <property type="protein sequence ID" value="JAC86150.1"/>
    <property type="molecule type" value="mRNA"/>
</dbReference>
<feature type="region of interest" description="Disordered" evidence="8">
    <location>
        <begin position="201"/>
        <end position="236"/>
    </location>
</feature>
<dbReference type="Pfam" id="PF12171">
    <property type="entry name" value="zf-C2H2_jaz"/>
    <property type="match status" value="1"/>
</dbReference>
<dbReference type="SUPFAM" id="SSF57667">
    <property type="entry name" value="beta-beta-alpha zinc fingers"/>
    <property type="match status" value="1"/>
</dbReference>
<dbReference type="Pfam" id="PF01715">
    <property type="entry name" value="IPPT"/>
    <property type="match status" value="1"/>
</dbReference>
<dbReference type="AlphaFoldDB" id="A0A069DQG6"/>